<keyword evidence="5 9" id="KW-1133">Transmembrane helix</keyword>
<comment type="caution">
    <text evidence="10">The sequence shown here is derived from an EMBL/GenBank/DDBJ whole genome shotgun (WGS) entry which is preliminary data.</text>
</comment>
<accession>A0A437A5E5</accession>
<keyword evidence="7 9" id="KW-0472">Membrane</keyword>
<evidence type="ECO:0000256" key="1">
    <source>
        <dbReference type="ARBA" id="ARBA00004394"/>
    </source>
</evidence>
<evidence type="ECO:0000256" key="3">
    <source>
        <dbReference type="ARBA" id="ARBA00022692"/>
    </source>
</evidence>
<organism evidence="10 11">
    <name type="scientific">Arthrobotrys flagrans</name>
    <name type="common">Nematode-trapping fungus</name>
    <name type="synonym">Trichothecium flagrans</name>
    <dbReference type="NCBI Taxonomy" id="97331"/>
    <lineage>
        <taxon>Eukaryota</taxon>
        <taxon>Fungi</taxon>
        <taxon>Dikarya</taxon>
        <taxon>Ascomycota</taxon>
        <taxon>Pezizomycotina</taxon>
        <taxon>Orbiliomycetes</taxon>
        <taxon>Orbiliales</taxon>
        <taxon>Orbiliaceae</taxon>
        <taxon>Arthrobotrys</taxon>
    </lineage>
</organism>
<evidence type="ECO:0000256" key="2">
    <source>
        <dbReference type="ARBA" id="ARBA00022448"/>
    </source>
</evidence>
<evidence type="ECO:0000256" key="5">
    <source>
        <dbReference type="ARBA" id="ARBA00022989"/>
    </source>
</evidence>
<keyword evidence="4" id="KW-0653">Protein transport</keyword>
<dbReference type="GO" id="GO:0015031">
    <property type="term" value="P:protein transport"/>
    <property type="evidence" value="ECO:0007669"/>
    <property type="project" value="UniProtKB-KW"/>
</dbReference>
<dbReference type="InterPro" id="IPR039899">
    <property type="entry name" value="BET1_SNARE"/>
</dbReference>
<dbReference type="EMBL" id="SAEB01000006">
    <property type="protein sequence ID" value="RVD86461.1"/>
    <property type="molecule type" value="Genomic_DNA"/>
</dbReference>
<name>A0A437A5E5_ARTFL</name>
<dbReference type="STRING" id="97331.A0A437A5E5"/>
<dbReference type="Proteomes" id="UP000283090">
    <property type="component" value="Unassembled WGS sequence"/>
</dbReference>
<keyword evidence="3 9" id="KW-0812">Transmembrane</keyword>
<evidence type="ECO:0008006" key="12">
    <source>
        <dbReference type="Google" id="ProtNLM"/>
    </source>
</evidence>
<proteinExistence type="predicted"/>
<gene>
    <name evidence="10" type="ORF">DFL_004735</name>
</gene>
<evidence type="ECO:0000256" key="7">
    <source>
        <dbReference type="ARBA" id="ARBA00023136"/>
    </source>
</evidence>
<protein>
    <recommendedName>
        <fullName evidence="12">t-SNARE coiled-coil homology domain-containing protein</fullName>
    </recommendedName>
</protein>
<keyword evidence="2" id="KW-0813">Transport</keyword>
<dbReference type="SUPFAM" id="SSF58038">
    <property type="entry name" value="SNARE fusion complex"/>
    <property type="match status" value="1"/>
</dbReference>
<keyword evidence="6" id="KW-0333">Golgi apparatus</keyword>
<dbReference type="VEuPathDB" id="FungiDB:DFL_004735"/>
<keyword evidence="11" id="KW-1185">Reference proteome</keyword>
<evidence type="ECO:0000256" key="6">
    <source>
        <dbReference type="ARBA" id="ARBA00023034"/>
    </source>
</evidence>
<sequence length="97" mass="11195">MSEAWERERQNNARLDDLAGKVSSIRDFTVNIYNQASDQRLIDDNNDTFSNMTNSVKNTANRLTRMAKNTSNIQIFRLAGIIIGVVVVLWMIWGWLF</sequence>
<evidence type="ECO:0000256" key="9">
    <source>
        <dbReference type="SAM" id="Phobius"/>
    </source>
</evidence>
<reference evidence="10 11" key="1">
    <citation type="submission" date="2019-01" db="EMBL/GenBank/DDBJ databases">
        <title>Intercellular communication is required for trap formation in the nematode-trapping fungus Duddingtonia flagrans.</title>
        <authorList>
            <person name="Youssar L."/>
            <person name="Wernet V."/>
            <person name="Hensel N."/>
            <person name="Hildebrandt H.-G."/>
            <person name="Fischer R."/>
        </authorList>
    </citation>
    <scope>NUCLEOTIDE SEQUENCE [LARGE SCALE GENOMIC DNA]</scope>
    <source>
        <strain evidence="10 11">CBS H-5679</strain>
    </source>
</reference>
<evidence type="ECO:0000313" key="11">
    <source>
        <dbReference type="Proteomes" id="UP000283090"/>
    </source>
</evidence>
<dbReference type="RefSeq" id="XP_067492005.1">
    <property type="nucleotide sequence ID" value="XM_067633880.1"/>
</dbReference>
<dbReference type="OrthoDB" id="3063237at2759"/>
<comment type="subcellular location">
    <subcellularLocation>
        <location evidence="8">Endomembrane system</location>
        <topology evidence="8">Single-pass type IV membrane protein</topology>
    </subcellularLocation>
    <subcellularLocation>
        <location evidence="1">Golgi apparatus membrane</location>
    </subcellularLocation>
</comment>
<feature type="transmembrane region" description="Helical" evidence="9">
    <location>
        <begin position="75"/>
        <end position="96"/>
    </location>
</feature>
<evidence type="ECO:0000256" key="8">
    <source>
        <dbReference type="ARBA" id="ARBA00046280"/>
    </source>
</evidence>
<dbReference type="CDD" id="cd15853">
    <property type="entry name" value="SNARE_Bet1"/>
    <property type="match status" value="1"/>
</dbReference>
<dbReference type="GeneID" id="93587046"/>
<evidence type="ECO:0000256" key="4">
    <source>
        <dbReference type="ARBA" id="ARBA00022927"/>
    </source>
</evidence>
<dbReference type="GO" id="GO:0000139">
    <property type="term" value="C:Golgi membrane"/>
    <property type="evidence" value="ECO:0007669"/>
    <property type="project" value="UniProtKB-SubCell"/>
</dbReference>
<dbReference type="AlphaFoldDB" id="A0A437A5E5"/>
<evidence type="ECO:0000313" key="10">
    <source>
        <dbReference type="EMBL" id="RVD86461.1"/>
    </source>
</evidence>
<dbReference type="PANTHER" id="PTHR12791">
    <property type="entry name" value="GOLGI SNARE BET1-RELATED"/>
    <property type="match status" value="1"/>
</dbReference>